<evidence type="ECO:0000313" key="1">
    <source>
        <dbReference type="EMBL" id="QFG73981.1"/>
    </source>
</evidence>
<dbReference type="PANTHER" id="PTHR14741">
    <property type="entry name" value="S-ADENOSYLMETHIONINE-DEPENDENT METHYLTRANSFERASE RELATED"/>
    <property type="match status" value="1"/>
</dbReference>
<dbReference type="PANTHER" id="PTHR14741:SF32">
    <property type="entry name" value="TRIMETHYLGUANOSINE SYNTHASE"/>
    <property type="match status" value="1"/>
</dbReference>
<reference evidence="1" key="1">
    <citation type="journal article" date="2019" name="Philos. Trans. R. Soc. Lond., B, Biol. Sci.">
        <title>Targeted metagenomic recovery of four divergent viruses reveals shared and distinctive characteristics of giant viruses of marine eukaryotes.</title>
        <authorList>
            <person name="Needham D.M."/>
            <person name="Poirier C."/>
            <person name="Hehenberger E."/>
            <person name="Jimenez V."/>
            <person name="Swalwell J.E."/>
            <person name="Santoro A.E."/>
            <person name="Worden A.Z."/>
        </authorList>
    </citation>
    <scope>NUCLEOTIDE SEQUENCE</scope>
    <source>
        <strain evidence="1">OPacV-662</strain>
    </source>
</reference>
<keyword evidence="1" id="KW-0489">Methyltransferase</keyword>
<keyword evidence="1" id="KW-0808">Transferase</keyword>
<protein>
    <submittedName>
        <fullName evidence="1">RNA cap guanine-N2 methyltransferase</fullName>
    </submittedName>
</protein>
<dbReference type="Gene3D" id="3.40.50.150">
    <property type="entry name" value="Vaccinia Virus protein VP39"/>
    <property type="match status" value="1"/>
</dbReference>
<dbReference type="EMBL" id="MN448274">
    <property type="protein sequence ID" value="QFG73981.1"/>
    <property type="molecule type" value="Genomic_DNA"/>
</dbReference>
<dbReference type="GO" id="GO:0071164">
    <property type="term" value="F:RNA cap trimethylguanosine synthase activity"/>
    <property type="evidence" value="ECO:0007669"/>
    <property type="project" value="TreeGrafter"/>
</dbReference>
<accession>A0A5J6VKM8</accession>
<dbReference type="SUPFAM" id="SSF53335">
    <property type="entry name" value="S-adenosyl-L-methionine-dependent methyltransferases"/>
    <property type="match status" value="1"/>
</dbReference>
<dbReference type="InterPro" id="IPR019012">
    <property type="entry name" value="RNA_cap_Gua-N2-MeTrfase"/>
</dbReference>
<dbReference type="Pfam" id="PF09445">
    <property type="entry name" value="Methyltransf_15"/>
    <property type="match status" value="1"/>
</dbReference>
<proteinExistence type="predicted"/>
<dbReference type="InterPro" id="IPR029063">
    <property type="entry name" value="SAM-dependent_MTases_sf"/>
</dbReference>
<dbReference type="CDD" id="cd02440">
    <property type="entry name" value="AdoMet_MTases"/>
    <property type="match status" value="1"/>
</dbReference>
<organism evidence="1">
    <name type="scientific">Megaviridae environmental sample</name>
    <dbReference type="NCBI Taxonomy" id="1737588"/>
    <lineage>
        <taxon>Viruses</taxon>
        <taxon>Varidnaviria</taxon>
        <taxon>Bamfordvirae</taxon>
        <taxon>Nucleocytoviricota</taxon>
        <taxon>Megaviricetes</taxon>
        <taxon>Imitervirales</taxon>
        <taxon>Mimiviridae</taxon>
        <taxon>environmental samples</taxon>
    </lineage>
</organism>
<sequence>MLFPHIDTPEKLMIDKIGKYSITTPKIADDISHFIQSRCDEFHHIIDATAGVGGNIISFAKHFEWVYGIEWDDRRFVYLKNNIEVFNLQNVTLFHGDCLDIIPTVNANILFIDPPWGGRSYKYRTNITLQLGATSLERVCMDAINSNAFKGICLKLPFNYDINYLNAQLNHIPEILIIDKILVAWFKLF</sequence>
<name>A0A5J6VKM8_9VIRU</name>